<feature type="transmembrane region" description="Helical" evidence="2">
    <location>
        <begin position="302"/>
        <end position="320"/>
    </location>
</feature>
<proteinExistence type="predicted"/>
<feature type="region of interest" description="Disordered" evidence="1">
    <location>
        <begin position="497"/>
        <end position="519"/>
    </location>
</feature>
<protein>
    <submittedName>
        <fullName evidence="3">Uncharacterized protein</fullName>
    </submittedName>
</protein>
<feature type="region of interest" description="Disordered" evidence="1">
    <location>
        <begin position="1181"/>
        <end position="1204"/>
    </location>
</feature>
<feature type="compositionally biased region" description="Low complexity" evidence="1">
    <location>
        <begin position="1184"/>
        <end position="1198"/>
    </location>
</feature>
<evidence type="ECO:0000313" key="3">
    <source>
        <dbReference type="EMBL" id="CAD8259746.1"/>
    </source>
</evidence>
<feature type="transmembrane region" description="Helical" evidence="2">
    <location>
        <begin position="332"/>
        <end position="357"/>
    </location>
</feature>
<organism evidence="3">
    <name type="scientific">Pinguiococcus pyrenoidosus</name>
    <dbReference type="NCBI Taxonomy" id="172671"/>
    <lineage>
        <taxon>Eukaryota</taxon>
        <taxon>Sar</taxon>
        <taxon>Stramenopiles</taxon>
        <taxon>Ochrophyta</taxon>
        <taxon>Pinguiophyceae</taxon>
        <taxon>Pinguiochrysidales</taxon>
        <taxon>Pinguiochrysidaceae</taxon>
        <taxon>Pinguiococcus</taxon>
    </lineage>
</organism>
<keyword evidence="2" id="KW-0472">Membrane</keyword>
<feature type="transmembrane region" description="Helical" evidence="2">
    <location>
        <begin position="391"/>
        <end position="421"/>
    </location>
</feature>
<keyword evidence="2" id="KW-1133">Transmembrane helix</keyword>
<dbReference type="EMBL" id="HBEA01012142">
    <property type="protein sequence ID" value="CAD8259746.1"/>
    <property type="molecule type" value="Transcribed_RNA"/>
</dbReference>
<reference evidence="3" key="1">
    <citation type="submission" date="2021-01" db="EMBL/GenBank/DDBJ databases">
        <authorList>
            <person name="Corre E."/>
            <person name="Pelletier E."/>
            <person name="Niang G."/>
            <person name="Scheremetjew M."/>
            <person name="Finn R."/>
            <person name="Kale V."/>
            <person name="Holt S."/>
            <person name="Cochrane G."/>
            <person name="Meng A."/>
            <person name="Brown T."/>
            <person name="Cohen L."/>
        </authorList>
    </citation>
    <scope>NUCLEOTIDE SEQUENCE</scope>
    <source>
        <strain evidence="3">CCMP2078</strain>
    </source>
</reference>
<gene>
    <name evidence="3" type="ORF">PPYR1160_LOCUS9248</name>
</gene>
<feature type="transmembrane region" description="Helical" evidence="2">
    <location>
        <begin position="1041"/>
        <end position="1064"/>
    </location>
</feature>
<evidence type="ECO:0000256" key="2">
    <source>
        <dbReference type="SAM" id="Phobius"/>
    </source>
</evidence>
<dbReference type="AlphaFoldDB" id="A0A7R9UAE5"/>
<feature type="transmembrane region" description="Helical" evidence="2">
    <location>
        <begin position="206"/>
        <end position="227"/>
    </location>
</feature>
<accession>A0A7R9UAE5</accession>
<feature type="transmembrane region" description="Helical" evidence="2">
    <location>
        <begin position="609"/>
        <end position="629"/>
    </location>
</feature>
<sequence>MQSDSQIVGEIVGERKVPLDLRIFKTETRGGYSIHYAEGSVVSPYDPRGVNFDRIVGLSPGDFLELNPSGSQKHSFYVFDGAVYVETAYELNEQLVTSFEYTLRGGTDLILPELVIRTALQNGSEKRFGMSLRSRTLEVFVAAFQARRDRSVQIRLDTTSADFKQAMLSSVLTIPFLNGSLDYDYRGHLSFEGSKLHCGFQESSTAWFYADLANTVVLAMVISLIMLDRQVPESMVRLGGTFVAFAGSRMYEKLPSPVQVPKALAQRSGRGVGVDFEVAFVLISLAELVYEVALLTAPATRTPVILLVTAAHFGLAITPSSSWSPGGILQRIVVNLYAAVVPLLVLAGVLVLVPVVVATRAGMLQNRIERALKVATDPSLYFRRREGEDTLVYGSLVFVAISVILIDLPVVVILSLAFASLTLNRMVLAVRGSCAPPLLKPRGRSHDGAYCWGEGLILRTQRRSVVVGVSPLGILGKGELYSAPGIVAEDSKKENEVPHICHGKQSPTCPSDESKEAEENEEKEACAEFEIGPEAGIPYVDPIVEEFNLLSPPAHLASRSENGIVVANSPDYSGPAHYSPFEREEDIQRRGPRSFEIAENKVKKVPLRVVLPAILALIPSLLIEAWLLLTLGRYAVELIILRTICVLTFCLVYLVFGDTQMGPLSIASYMAYNLMSGLAYPDLRLQHGVRYGERMAFVLRMLFVPVFLQPHFPFLEYTSFVYRIDQLDDSSDDRFKHTLQSGSKKYLRSSCPLESWCYMEDFCNNKWQLNHIHRWAHRTQNAILRLIGEVAIDAAQVYNGFGLIRGALNGLIFGDRIGQSFSRYQVDVKVLSEWITTRLGGTFQTIHLVPEEKTYPIEAQRVALLVEAEEKLPTYWWGHVDEVVVKRGIQMIGYEFPTRDKKLPLRSERILRNPVELMAAKGGMSFATSSILFETSALQTLTFGLERVPEWFSKEHMEDIYYNLLEDGGMFLLCNGIEVVSIVMVADGHRGPVRCLQVGDAGRGLDALCRRRAVYRELAYRWGSVPWLVLHPAILPALALAIVAGVAVALAITPIYIGFPLAFFSIPSHDLRILILGHAILGRGIEAVPVSVGGLIRYFIDHSGIAISAVHEDLGSTAFLPTDLVKELGLFSKHEKSVLPLFGRHCTIEESCGSFQYLCGHNGRRFGKVVVPSKVSNLRRLRKSPPSTSRLDTSSSSCCEDDSSNATACLA</sequence>
<evidence type="ECO:0000256" key="1">
    <source>
        <dbReference type="SAM" id="MobiDB-lite"/>
    </source>
</evidence>
<keyword evidence="2" id="KW-0812">Transmembrane</keyword>
<name>A0A7R9UAE5_9STRA</name>
<feature type="transmembrane region" description="Helical" evidence="2">
    <location>
        <begin position="635"/>
        <end position="656"/>
    </location>
</feature>